<reference evidence="1 2" key="1">
    <citation type="submission" date="2024-09" db="EMBL/GenBank/DDBJ databases">
        <title>Laminarin stimulates single cell rates of sulfate reduction while oxygen inhibits transcriptomic activity in coastal marine sediment.</title>
        <authorList>
            <person name="Lindsay M."/>
            <person name="Orcutt B."/>
            <person name="Emerson D."/>
            <person name="Stepanauskas R."/>
            <person name="D'Angelo T."/>
        </authorList>
    </citation>
    <scope>NUCLEOTIDE SEQUENCE [LARGE SCALE GENOMIC DNA]</scope>
    <source>
        <strain evidence="1">SAG AM-311-K15</strain>
    </source>
</reference>
<proteinExistence type="predicted"/>
<dbReference type="PANTHER" id="PTHR42685:SF18">
    <property type="entry name" value="DIGERANYLGERANYLGLYCEROPHOSPHOLIPID REDUCTASE"/>
    <property type="match status" value="1"/>
</dbReference>
<protein>
    <recommendedName>
        <fullName evidence="3">NAD(P)/FAD-dependent oxidoreductase</fullName>
    </recommendedName>
</protein>
<dbReference type="SUPFAM" id="SSF51905">
    <property type="entry name" value="FAD/NAD(P)-binding domain"/>
    <property type="match status" value="1"/>
</dbReference>
<name>A0ABV6YR78_UNCC1</name>
<dbReference type="Gene3D" id="3.50.50.60">
    <property type="entry name" value="FAD/NAD(P)-binding domain"/>
    <property type="match status" value="1"/>
</dbReference>
<evidence type="ECO:0000313" key="1">
    <source>
        <dbReference type="EMBL" id="MFC1848714.1"/>
    </source>
</evidence>
<dbReference type="Proteomes" id="UP001594351">
    <property type="component" value="Unassembled WGS sequence"/>
</dbReference>
<evidence type="ECO:0000313" key="2">
    <source>
        <dbReference type="Proteomes" id="UP001594351"/>
    </source>
</evidence>
<dbReference type="PANTHER" id="PTHR42685">
    <property type="entry name" value="GERANYLGERANYL DIPHOSPHATE REDUCTASE"/>
    <property type="match status" value="1"/>
</dbReference>
<dbReference type="InterPro" id="IPR050407">
    <property type="entry name" value="Geranylgeranyl_reductase"/>
</dbReference>
<dbReference type="InterPro" id="IPR036188">
    <property type="entry name" value="FAD/NAD-bd_sf"/>
</dbReference>
<dbReference type="PRINTS" id="PR00469">
    <property type="entry name" value="PNDRDTASEII"/>
</dbReference>
<sequence>MNNQAIYDVAVVGAGPAGCFFSGEAAKLGLKVVLMEKKKRAAFGHPWTDDVERAVFAQVGLPVPPTSEWDHPPAPSIALSATGSQRKYLGSADVIPLAMVPFIQRLASEAQQAGVNIIDDALVSNLQFKNHKLEKLSYYRAGQKHALSAKIFIDASGINGILRKQSGFDGRLGDELSDHDICSAFRGTIYPEQQILLDFAARHKYEGHINYALLASRGSYSVQNLLLDLDQGSLDILIGFKKSFGRLAGQEVQQFLTEAGLEKYKIHGGGGFIPIRQSLDQLVDHNFMIIGDAACQVLAAHGSGVASALIAAKMAAATAARVLEKGEADLHSLWPYNCEYQRGRGALMAYFRGSQILTESLRPEDAAWLIGSGLVTTSDFENINSGQPINPVAGLPSRIAAIIRRPKFCLDVLKRGVLANTLMAHYRTYPLQPDKQALKNWQLKRDSLCARIKTGGLDTIPCT</sequence>
<gene>
    <name evidence="1" type="ORF">ACFL27_00775</name>
</gene>
<comment type="caution">
    <text evidence="1">The sequence shown here is derived from an EMBL/GenBank/DDBJ whole genome shotgun (WGS) entry which is preliminary data.</text>
</comment>
<keyword evidence="2" id="KW-1185">Reference proteome</keyword>
<dbReference type="EMBL" id="JBHPBY010000005">
    <property type="protein sequence ID" value="MFC1848714.1"/>
    <property type="molecule type" value="Genomic_DNA"/>
</dbReference>
<accession>A0ABV6YR78</accession>
<organism evidence="1 2">
    <name type="scientific">candidate division CSSED10-310 bacterium</name>
    <dbReference type="NCBI Taxonomy" id="2855610"/>
    <lineage>
        <taxon>Bacteria</taxon>
        <taxon>Bacteria division CSSED10-310</taxon>
    </lineage>
</organism>
<evidence type="ECO:0008006" key="3">
    <source>
        <dbReference type="Google" id="ProtNLM"/>
    </source>
</evidence>